<proteinExistence type="predicted"/>
<protein>
    <submittedName>
        <fullName evidence="2">Uncharacterized protein</fullName>
    </submittedName>
</protein>
<accession>A0A8S0QDX4</accession>
<dbReference type="Gramene" id="OE9A097987T1">
    <property type="protein sequence ID" value="OE9A097987C1"/>
    <property type="gene ID" value="OE9A097987"/>
</dbReference>
<organism evidence="2 3">
    <name type="scientific">Olea europaea subsp. europaea</name>
    <dbReference type="NCBI Taxonomy" id="158383"/>
    <lineage>
        <taxon>Eukaryota</taxon>
        <taxon>Viridiplantae</taxon>
        <taxon>Streptophyta</taxon>
        <taxon>Embryophyta</taxon>
        <taxon>Tracheophyta</taxon>
        <taxon>Spermatophyta</taxon>
        <taxon>Magnoliopsida</taxon>
        <taxon>eudicotyledons</taxon>
        <taxon>Gunneridae</taxon>
        <taxon>Pentapetalae</taxon>
        <taxon>asterids</taxon>
        <taxon>lamiids</taxon>
        <taxon>Lamiales</taxon>
        <taxon>Oleaceae</taxon>
        <taxon>Oleeae</taxon>
        <taxon>Olea</taxon>
    </lineage>
</organism>
<dbReference type="AlphaFoldDB" id="A0A8S0QDX4"/>
<name>A0A8S0QDX4_OLEEU</name>
<evidence type="ECO:0000256" key="1">
    <source>
        <dbReference type="SAM" id="MobiDB-lite"/>
    </source>
</evidence>
<keyword evidence="3" id="KW-1185">Reference proteome</keyword>
<comment type="caution">
    <text evidence="2">The sequence shown here is derived from an EMBL/GenBank/DDBJ whole genome shotgun (WGS) entry which is preliminary data.</text>
</comment>
<gene>
    <name evidence="2" type="ORF">OLEA9_A097987</name>
</gene>
<dbReference type="EMBL" id="CACTIH010001873">
    <property type="protein sequence ID" value="CAA2966980.1"/>
    <property type="molecule type" value="Genomic_DNA"/>
</dbReference>
<dbReference type="Proteomes" id="UP000594638">
    <property type="component" value="Unassembled WGS sequence"/>
</dbReference>
<reference evidence="2 3" key="1">
    <citation type="submission" date="2019-12" db="EMBL/GenBank/DDBJ databases">
        <authorList>
            <person name="Alioto T."/>
            <person name="Alioto T."/>
            <person name="Gomez Garrido J."/>
        </authorList>
    </citation>
    <scope>NUCLEOTIDE SEQUENCE [LARGE SCALE GENOMIC DNA]</scope>
</reference>
<sequence>MAAETKWQHFTAAEPLQSPANIKTEEQGTAPTVESRFSRRMVSGLSFHIEERLKMFGSEGFEQEFWFCQWNSTSNGFPFFIPERLKMFGSEGFIGILVLSMEFNFFNY</sequence>
<feature type="region of interest" description="Disordered" evidence="1">
    <location>
        <begin position="1"/>
        <end position="30"/>
    </location>
</feature>
<evidence type="ECO:0000313" key="3">
    <source>
        <dbReference type="Proteomes" id="UP000594638"/>
    </source>
</evidence>
<evidence type="ECO:0000313" key="2">
    <source>
        <dbReference type="EMBL" id="CAA2966980.1"/>
    </source>
</evidence>